<feature type="transmembrane region" description="Helical" evidence="2">
    <location>
        <begin position="185"/>
        <end position="205"/>
    </location>
</feature>
<feature type="transmembrane region" description="Helical" evidence="2">
    <location>
        <begin position="61"/>
        <end position="82"/>
    </location>
</feature>
<dbReference type="EMBL" id="CP049257">
    <property type="protein sequence ID" value="QIG45036.1"/>
    <property type="molecule type" value="Genomic_DNA"/>
</dbReference>
<dbReference type="KEGG" id="nano:G5V58_21720"/>
<evidence type="ECO:0000313" key="3">
    <source>
        <dbReference type="EMBL" id="QIG45036.1"/>
    </source>
</evidence>
<dbReference type="AlphaFoldDB" id="A0A6G6WIK5"/>
<feature type="region of interest" description="Disordered" evidence="1">
    <location>
        <begin position="239"/>
        <end position="290"/>
    </location>
</feature>
<name>A0A6G6WIK5_9ACTN</name>
<reference evidence="3 4" key="1">
    <citation type="submission" date="2020-02" db="EMBL/GenBank/DDBJ databases">
        <title>Full genome sequence of Nocardioides sp. R-3366.</title>
        <authorList>
            <person name="Im W.-T."/>
        </authorList>
    </citation>
    <scope>NUCLEOTIDE SEQUENCE [LARGE SCALE GENOMIC DNA]</scope>
    <source>
        <strain evidence="3 4">R-3366</strain>
    </source>
</reference>
<evidence type="ECO:0000313" key="4">
    <source>
        <dbReference type="Proteomes" id="UP000502996"/>
    </source>
</evidence>
<keyword evidence="2" id="KW-0472">Membrane</keyword>
<keyword evidence="2" id="KW-0812">Transmembrane</keyword>
<feature type="transmembrane region" description="Helical" evidence="2">
    <location>
        <begin position="28"/>
        <end position="49"/>
    </location>
</feature>
<proteinExistence type="predicted"/>
<keyword evidence="4" id="KW-1185">Reference proteome</keyword>
<evidence type="ECO:0000256" key="2">
    <source>
        <dbReference type="SAM" id="Phobius"/>
    </source>
</evidence>
<organism evidence="3 4">
    <name type="scientific">Nocardioides anomalus</name>
    <dbReference type="NCBI Taxonomy" id="2712223"/>
    <lineage>
        <taxon>Bacteria</taxon>
        <taxon>Bacillati</taxon>
        <taxon>Actinomycetota</taxon>
        <taxon>Actinomycetes</taxon>
        <taxon>Propionibacteriales</taxon>
        <taxon>Nocardioidaceae</taxon>
        <taxon>Nocardioides</taxon>
    </lineage>
</organism>
<dbReference type="RefSeq" id="WP_165237197.1">
    <property type="nucleotide sequence ID" value="NZ_CP049257.1"/>
</dbReference>
<dbReference type="Proteomes" id="UP000502996">
    <property type="component" value="Chromosome"/>
</dbReference>
<protein>
    <submittedName>
        <fullName evidence="3">Uncharacterized protein</fullName>
    </submittedName>
</protein>
<evidence type="ECO:0000256" key="1">
    <source>
        <dbReference type="SAM" id="MobiDB-lite"/>
    </source>
</evidence>
<accession>A0A6G6WIK5</accession>
<sequence>MTDTVPSGGRSPEEVRALADSLRSRVDLFGKGLAALATVGTGAVGLTRIGDVFPLSTWGSWVGAAAAVLGLLAAGIGAVFIATQLMQVGDAAVVDSSLDGVAEQDRANVRRVFVAAARRFGYESLPGLEERERALRQSASRASSTSEAERRTALADEVKLEVEQALARGQLAVVRGRATRAVTGGWAQASYVAILVGLVVFALGADAASSPRTDKISVAQACAEARTAGAVGPDLEDSACAATQKSTPDPEPPTAGEARHQLLASLTEASGDCQELSGGPRGTGDRPLTDADCQVIDEAIAALAGRR</sequence>
<gene>
    <name evidence="3" type="ORF">G5V58_21720</name>
</gene>
<keyword evidence="2" id="KW-1133">Transmembrane helix</keyword>